<evidence type="ECO:0000256" key="2">
    <source>
        <dbReference type="ARBA" id="ARBA00022679"/>
    </source>
</evidence>
<proteinExistence type="inferred from homology"/>
<dbReference type="InterPro" id="IPR015947">
    <property type="entry name" value="PUA-like_sf"/>
</dbReference>
<reference evidence="7" key="1">
    <citation type="submission" date="2022-01" db="EMBL/GenBank/DDBJ databases">
        <authorList>
            <person name="King R."/>
        </authorList>
    </citation>
    <scope>NUCLEOTIDE SEQUENCE</scope>
</reference>
<evidence type="ECO:0000313" key="8">
    <source>
        <dbReference type="Proteomes" id="UP001153712"/>
    </source>
</evidence>
<dbReference type="InterPro" id="IPR001678">
    <property type="entry name" value="MeTrfase_RsmB-F_NOP2_dom"/>
</dbReference>
<dbReference type="SUPFAM" id="SSF88697">
    <property type="entry name" value="PUA domain-like"/>
    <property type="match status" value="1"/>
</dbReference>
<dbReference type="GO" id="GO:0003723">
    <property type="term" value="F:RNA binding"/>
    <property type="evidence" value="ECO:0007669"/>
    <property type="project" value="UniProtKB-UniRule"/>
</dbReference>
<dbReference type="PROSITE" id="PS50890">
    <property type="entry name" value="PUA"/>
    <property type="match status" value="1"/>
</dbReference>
<dbReference type="Gene3D" id="2.30.130.10">
    <property type="entry name" value="PUA domain"/>
    <property type="match status" value="1"/>
</dbReference>
<dbReference type="AlphaFoldDB" id="A0A9N9TV75"/>
<dbReference type="PROSITE" id="PS51686">
    <property type="entry name" value="SAM_MT_RSMB_NOP"/>
    <property type="match status" value="1"/>
</dbReference>
<keyword evidence="3 5" id="KW-0949">S-adenosyl-L-methionine</keyword>
<comment type="similarity">
    <text evidence="5">Belongs to the class I-like SAM-binding methyltransferase superfamily. RsmB/NOP family.</text>
</comment>
<dbReference type="EMBL" id="OU900098">
    <property type="protein sequence ID" value="CAG9862497.1"/>
    <property type="molecule type" value="Genomic_DNA"/>
</dbReference>
<dbReference type="PANTHER" id="PTHR22807">
    <property type="entry name" value="NOP2 YEAST -RELATED NOL1/NOP2/FMU SUN DOMAIN-CONTAINING"/>
    <property type="match status" value="1"/>
</dbReference>
<dbReference type="Proteomes" id="UP001153712">
    <property type="component" value="Chromosome 5"/>
</dbReference>
<comment type="caution">
    <text evidence="5">Lacks conserved residue(s) required for the propagation of feature annotation.</text>
</comment>
<keyword evidence="1 5" id="KW-0489">Methyltransferase</keyword>
<evidence type="ECO:0000256" key="5">
    <source>
        <dbReference type="PROSITE-ProRule" id="PRU01023"/>
    </source>
</evidence>
<dbReference type="PRINTS" id="PR02008">
    <property type="entry name" value="RCMTFAMILY"/>
</dbReference>
<evidence type="ECO:0000313" key="7">
    <source>
        <dbReference type="EMBL" id="CAG9862497.1"/>
    </source>
</evidence>
<dbReference type="InterPro" id="IPR029063">
    <property type="entry name" value="SAM-dependent_MTases_sf"/>
</dbReference>
<dbReference type="PANTHER" id="PTHR22807:SF34">
    <property type="entry name" value="TRNA (CYTOSINE(72)-C(5))-METHYLTRANSFERASE NSUN6"/>
    <property type="match status" value="1"/>
</dbReference>
<name>A0A9N9TV75_PHYSR</name>
<dbReference type="InterPro" id="IPR049560">
    <property type="entry name" value="MeTrfase_RsmB-F_NOP2_cat"/>
</dbReference>
<dbReference type="SUPFAM" id="SSF53335">
    <property type="entry name" value="S-adenosyl-L-methionine-dependent methyltransferases"/>
    <property type="match status" value="1"/>
</dbReference>
<dbReference type="Pfam" id="PF01189">
    <property type="entry name" value="Methyltr_RsmB-F"/>
    <property type="match status" value="1"/>
</dbReference>
<feature type="binding site" evidence="5">
    <location>
        <position position="298"/>
    </location>
    <ligand>
        <name>S-adenosyl-L-methionine</name>
        <dbReference type="ChEBI" id="CHEBI:59789"/>
    </ligand>
</feature>
<evidence type="ECO:0000256" key="4">
    <source>
        <dbReference type="ARBA" id="ARBA00022884"/>
    </source>
</evidence>
<sequence length="451" mass="49725">MPYPESPFIANFNYNLITGLLSDQSEENDGKKISNSNENLGKTLNWLCSAPLSTSIRVNTLKSNNEDLMELIRDHFKKNSIGNSPTIYLHPLISNTIIIENEPVDGKTFNTYEKEIIVDAQCASAVLRGAHIYAPGVLGMVSGCQVNDNVSIYADIWKKCKRGFHKVYNESPKVFIGNGRVLLQRHQLFGEKAVTNGIAVEVKEILSGCYPIGEDIFPAGYGLLQNLPSILTILALSPAPGDTVIDMCASPGNKTTHIAELMKNEGILVAIDKTPRKVEQLKRRCDEFGAKVSIFQADSTKILDLSSNNMRNVREGPPFASETFDKVLLDAPCSVLGKRPQLINRMSENEIKSFVPLQRKLFETAVQLLKPGGTLVYSTCTITLAENEGLVAWALRKFSQIELIKPSLSLGGNGWSGTSLTTEEIDSVQRFGPDQTIDSVGFFFACFRKKI</sequence>
<dbReference type="OrthoDB" id="260824at2759"/>
<feature type="binding site" evidence="5">
    <location>
        <position position="272"/>
    </location>
    <ligand>
        <name>S-adenosyl-L-methionine</name>
        <dbReference type="ChEBI" id="CHEBI:59789"/>
    </ligand>
</feature>
<evidence type="ECO:0000256" key="3">
    <source>
        <dbReference type="ARBA" id="ARBA00022691"/>
    </source>
</evidence>
<dbReference type="GO" id="GO:0001510">
    <property type="term" value="P:RNA methylation"/>
    <property type="evidence" value="ECO:0007669"/>
    <property type="project" value="InterPro"/>
</dbReference>
<evidence type="ECO:0000259" key="6">
    <source>
        <dbReference type="PROSITE" id="PS51686"/>
    </source>
</evidence>
<gene>
    <name evidence="7" type="ORF">PHYEVI_LOCUS8810</name>
</gene>
<protein>
    <recommendedName>
        <fullName evidence="6">SAM-dependent MTase RsmB/NOP-type domain-containing protein</fullName>
    </recommendedName>
</protein>
<dbReference type="InterPro" id="IPR023267">
    <property type="entry name" value="RCMT"/>
</dbReference>
<dbReference type="InterPro" id="IPR036974">
    <property type="entry name" value="PUA_sf"/>
</dbReference>
<evidence type="ECO:0000256" key="1">
    <source>
        <dbReference type="ARBA" id="ARBA00022603"/>
    </source>
</evidence>
<dbReference type="CDD" id="cd02440">
    <property type="entry name" value="AdoMet_MTases"/>
    <property type="match status" value="1"/>
</dbReference>
<feature type="binding site" evidence="5">
    <location>
        <position position="330"/>
    </location>
    <ligand>
        <name>S-adenosyl-L-methionine</name>
        <dbReference type="ChEBI" id="CHEBI:59789"/>
    </ligand>
</feature>
<feature type="domain" description="SAM-dependent MTase RsmB/NOP-type" evidence="6">
    <location>
        <begin position="140"/>
        <end position="450"/>
    </location>
</feature>
<accession>A0A9N9TV75</accession>
<keyword evidence="2 5" id="KW-0808">Transferase</keyword>
<feature type="active site" description="Nucleophile" evidence="5">
    <location>
        <position position="380"/>
    </location>
</feature>
<organism evidence="7 8">
    <name type="scientific">Phyllotreta striolata</name>
    <name type="common">Striped flea beetle</name>
    <name type="synonym">Crioceris striolata</name>
    <dbReference type="NCBI Taxonomy" id="444603"/>
    <lineage>
        <taxon>Eukaryota</taxon>
        <taxon>Metazoa</taxon>
        <taxon>Ecdysozoa</taxon>
        <taxon>Arthropoda</taxon>
        <taxon>Hexapoda</taxon>
        <taxon>Insecta</taxon>
        <taxon>Pterygota</taxon>
        <taxon>Neoptera</taxon>
        <taxon>Endopterygota</taxon>
        <taxon>Coleoptera</taxon>
        <taxon>Polyphaga</taxon>
        <taxon>Cucujiformia</taxon>
        <taxon>Chrysomeloidea</taxon>
        <taxon>Chrysomelidae</taxon>
        <taxon>Galerucinae</taxon>
        <taxon>Alticini</taxon>
        <taxon>Phyllotreta</taxon>
    </lineage>
</organism>
<dbReference type="Gene3D" id="3.40.50.150">
    <property type="entry name" value="Vaccinia Virus protein VP39"/>
    <property type="match status" value="1"/>
</dbReference>
<dbReference type="CDD" id="cd21150">
    <property type="entry name" value="PUA_NSun6-like"/>
    <property type="match status" value="1"/>
</dbReference>
<keyword evidence="8" id="KW-1185">Reference proteome</keyword>
<keyword evidence="4 5" id="KW-0694">RNA-binding</keyword>
<dbReference type="GO" id="GO:0008173">
    <property type="term" value="F:RNA methyltransferase activity"/>
    <property type="evidence" value="ECO:0007669"/>
    <property type="project" value="InterPro"/>
</dbReference>